<evidence type="ECO:0000256" key="4">
    <source>
        <dbReference type="ARBA" id="ARBA00013208"/>
    </source>
</evidence>
<dbReference type="PROSITE" id="PS00761">
    <property type="entry name" value="SPASE_I_3"/>
    <property type="match status" value="1"/>
</dbReference>
<dbReference type="eggNOG" id="COG0681">
    <property type="taxonomic scope" value="Bacteria"/>
</dbReference>
<feature type="active site" evidence="6">
    <location>
        <position position="81"/>
    </location>
</feature>
<dbReference type="InterPro" id="IPR000223">
    <property type="entry name" value="Pept_S26A_signal_pept_1"/>
</dbReference>
<dbReference type="SUPFAM" id="SSF51306">
    <property type="entry name" value="LexA/Signal peptidase"/>
    <property type="match status" value="1"/>
</dbReference>
<keyword evidence="10" id="KW-1185">Reference proteome</keyword>
<dbReference type="Proteomes" id="UP000001319">
    <property type="component" value="Plasmid pFMC"/>
</dbReference>
<feature type="domain" description="Peptidase S26" evidence="8">
    <location>
        <begin position="10"/>
        <end position="157"/>
    </location>
</feature>
<dbReference type="EMBL" id="AP008972">
    <property type="protein sequence ID" value="BAG09181.1"/>
    <property type="molecule type" value="Genomic_DNA"/>
</dbReference>
<protein>
    <recommendedName>
        <fullName evidence="4 7">Signal peptidase I</fullName>
        <ecNumber evidence="4 7">3.4.21.89</ecNumber>
    </recommendedName>
</protein>
<evidence type="ECO:0000256" key="6">
    <source>
        <dbReference type="PIRSR" id="PIRSR600223-1"/>
    </source>
</evidence>
<dbReference type="GO" id="GO:0005886">
    <property type="term" value="C:plasma membrane"/>
    <property type="evidence" value="ECO:0007669"/>
    <property type="project" value="UniProtKB-SubCell"/>
</dbReference>
<comment type="catalytic activity">
    <reaction evidence="1 7">
        <text>Cleavage of hydrophobic, N-terminal signal or leader sequences from secreted and periplasmic proteins.</text>
        <dbReference type="EC" id="3.4.21.89"/>
    </reaction>
</comment>
<keyword evidence="7" id="KW-1133">Transmembrane helix</keyword>
<evidence type="ECO:0000256" key="2">
    <source>
        <dbReference type="ARBA" id="ARBA00004401"/>
    </source>
</evidence>
<dbReference type="RefSeq" id="WP_012289944.1">
    <property type="nucleotide sequence ID" value="NC_010371.1"/>
</dbReference>
<dbReference type="InterPro" id="IPR036286">
    <property type="entry name" value="LexA/Signal_pep-like_sf"/>
</dbReference>
<organism evidence="9 10">
    <name type="scientific">Finegoldia magna (strain ATCC 29328 / DSM 20472 / WAL 2508)</name>
    <name type="common">Peptostreptococcus magnus</name>
    <dbReference type="NCBI Taxonomy" id="334413"/>
    <lineage>
        <taxon>Bacteria</taxon>
        <taxon>Bacillati</taxon>
        <taxon>Bacillota</taxon>
        <taxon>Tissierellia</taxon>
        <taxon>Tissierellales</taxon>
        <taxon>Peptoniphilaceae</taxon>
        <taxon>Finegoldia</taxon>
    </lineage>
</organism>
<dbReference type="AlphaFoldDB" id="B0S4J0"/>
<dbReference type="KEGG" id="fma:FMG_P0132"/>
<dbReference type="EC" id="3.4.21.89" evidence="4 7"/>
<dbReference type="InterPro" id="IPR019757">
    <property type="entry name" value="Pept_S26A_signal_pept_1_Lys-AS"/>
</dbReference>
<dbReference type="CDD" id="cd06530">
    <property type="entry name" value="S26_SPase_I"/>
    <property type="match status" value="1"/>
</dbReference>
<feature type="transmembrane region" description="Helical" evidence="7">
    <location>
        <begin position="12"/>
        <end position="34"/>
    </location>
</feature>
<geneLocation type="plasmid" evidence="9 10">
    <name>pFMC</name>
</geneLocation>
<gene>
    <name evidence="9" type="ordered locus">FMG_P0132</name>
</gene>
<keyword evidence="7" id="KW-0472">Membrane</keyword>
<proteinExistence type="inferred from homology"/>
<dbReference type="GO" id="GO:0004252">
    <property type="term" value="F:serine-type endopeptidase activity"/>
    <property type="evidence" value="ECO:0007669"/>
    <property type="project" value="InterPro"/>
</dbReference>
<comment type="similarity">
    <text evidence="3 7">Belongs to the peptidase S26 family.</text>
</comment>
<dbReference type="NCBIfam" id="TIGR02227">
    <property type="entry name" value="sigpep_I_bact"/>
    <property type="match status" value="1"/>
</dbReference>
<reference evidence="9 10" key="1">
    <citation type="journal article" date="2008" name="DNA Res.">
        <title>Complete genome sequence of Finegoldia magna, an anaerobic opportunistic pathogen.</title>
        <authorList>
            <person name="Goto T."/>
            <person name="Yamashita A."/>
            <person name="Hirakawa H."/>
            <person name="Matsutani M."/>
            <person name="Todo K."/>
            <person name="Ohshima K."/>
            <person name="Toh H."/>
            <person name="Miyamoto K."/>
            <person name="Kuhara S."/>
            <person name="Hattori M."/>
            <person name="Shimizu T."/>
            <person name="Akimoto S."/>
        </authorList>
    </citation>
    <scope>NUCLEOTIDE SEQUENCE [LARGE SCALE GENOMIC DNA]</scope>
    <source>
        <strain evidence="10">ATCC 29328 / DSM 20472 / WAL 2508</strain>
        <plasmid evidence="9 10">pFMC</plasmid>
    </source>
</reference>
<dbReference type="PANTHER" id="PTHR43390:SF1">
    <property type="entry name" value="CHLOROPLAST PROCESSING PEPTIDASE"/>
    <property type="match status" value="1"/>
</dbReference>
<dbReference type="Pfam" id="PF10502">
    <property type="entry name" value="Peptidase_S26"/>
    <property type="match status" value="1"/>
</dbReference>
<dbReference type="InterPro" id="IPR019533">
    <property type="entry name" value="Peptidase_S26"/>
</dbReference>
<keyword evidence="7" id="KW-0812">Transmembrane</keyword>
<sequence>MEVSKRLDKILKYTFVIVLMIFLFKIFLIDITIVRGSSMFPTITKNEMCFYKKIQLDQIKHDDIAIIKDNYTNQGYGYLIKRIIACPGDTLVIEGGKLKVNGVEKNEFGETMVDNDIKNKLNLKIGENEYFVMGDNRRNSMDSRYFGCVKKEDIKGLLINNFLER</sequence>
<keyword evidence="9" id="KW-0614">Plasmid</keyword>
<keyword evidence="7" id="KW-0645">Protease</keyword>
<dbReference type="PROSITE" id="PS00760">
    <property type="entry name" value="SPASE_I_2"/>
    <property type="match status" value="1"/>
</dbReference>
<evidence type="ECO:0000313" key="9">
    <source>
        <dbReference type="EMBL" id="BAG09181.1"/>
    </source>
</evidence>
<dbReference type="Gene3D" id="2.10.109.10">
    <property type="entry name" value="Umud Fragment, subunit A"/>
    <property type="match status" value="1"/>
</dbReference>
<evidence type="ECO:0000256" key="7">
    <source>
        <dbReference type="RuleBase" id="RU362042"/>
    </source>
</evidence>
<evidence type="ECO:0000256" key="5">
    <source>
        <dbReference type="ARBA" id="ARBA00022801"/>
    </source>
</evidence>
<dbReference type="PRINTS" id="PR00727">
    <property type="entry name" value="LEADERPTASE"/>
</dbReference>
<dbReference type="GO" id="GO:0006465">
    <property type="term" value="P:signal peptide processing"/>
    <property type="evidence" value="ECO:0007669"/>
    <property type="project" value="InterPro"/>
</dbReference>
<dbReference type="InterPro" id="IPR019758">
    <property type="entry name" value="Pept_S26A_signal_pept_1_CS"/>
</dbReference>
<keyword evidence="5 7" id="KW-0378">Hydrolase</keyword>
<evidence type="ECO:0000259" key="8">
    <source>
        <dbReference type="Pfam" id="PF10502"/>
    </source>
</evidence>
<evidence type="ECO:0000256" key="3">
    <source>
        <dbReference type="ARBA" id="ARBA00009370"/>
    </source>
</evidence>
<dbReference type="GO" id="GO:0009003">
    <property type="term" value="F:signal peptidase activity"/>
    <property type="evidence" value="ECO:0007669"/>
    <property type="project" value="UniProtKB-EC"/>
</dbReference>
<comment type="subcellular location">
    <subcellularLocation>
        <location evidence="2">Cell membrane</location>
        <topology evidence="2">Single-pass type II membrane protein</topology>
    </subcellularLocation>
    <subcellularLocation>
        <location evidence="7">Membrane</location>
        <topology evidence="7">Single-pass type II membrane protein</topology>
    </subcellularLocation>
</comment>
<evidence type="ECO:0000256" key="1">
    <source>
        <dbReference type="ARBA" id="ARBA00000677"/>
    </source>
</evidence>
<dbReference type="HOGENOM" id="CLU_028723_5_2_9"/>
<feature type="active site" evidence="6">
    <location>
        <position position="38"/>
    </location>
</feature>
<dbReference type="PANTHER" id="PTHR43390">
    <property type="entry name" value="SIGNAL PEPTIDASE I"/>
    <property type="match status" value="1"/>
</dbReference>
<evidence type="ECO:0000313" key="10">
    <source>
        <dbReference type="Proteomes" id="UP000001319"/>
    </source>
</evidence>
<accession>B0S4J0</accession>
<name>B0S4J0_FINM2</name>